<dbReference type="AlphaFoldDB" id="A0A4R6U8Z3"/>
<protein>
    <recommendedName>
        <fullName evidence="1">diguanylate cyclase</fullName>
        <ecNumber evidence="1">2.7.7.65</ecNumber>
    </recommendedName>
</protein>
<dbReference type="EC" id="2.7.7.65" evidence="1"/>
<dbReference type="SUPFAM" id="SSF55073">
    <property type="entry name" value="Nucleotide cyclase"/>
    <property type="match status" value="1"/>
</dbReference>
<name>A0A4R6U8Z3_9GAMM</name>
<dbReference type="Gene3D" id="3.30.70.270">
    <property type="match status" value="1"/>
</dbReference>
<comment type="caution">
    <text evidence="5">The sequence shown here is derived from an EMBL/GenBank/DDBJ whole genome shotgun (WGS) entry which is preliminary data.</text>
</comment>
<dbReference type="InterPro" id="IPR029787">
    <property type="entry name" value="Nucleotide_cyclase"/>
</dbReference>
<keyword evidence="3" id="KW-1133">Transmembrane helix</keyword>
<feature type="domain" description="GGDEF" evidence="4">
    <location>
        <begin position="151"/>
        <end position="276"/>
    </location>
</feature>
<dbReference type="GO" id="GO:0052621">
    <property type="term" value="F:diguanylate cyclase activity"/>
    <property type="evidence" value="ECO:0007669"/>
    <property type="project" value="UniProtKB-EC"/>
</dbReference>
<evidence type="ECO:0000256" key="3">
    <source>
        <dbReference type="SAM" id="Phobius"/>
    </source>
</evidence>
<reference evidence="5 6" key="1">
    <citation type="submission" date="2019-03" db="EMBL/GenBank/DDBJ databases">
        <title>Genomic Encyclopedia of Type Strains, Phase IV (KMG-IV): sequencing the most valuable type-strain genomes for metagenomic binning, comparative biology and taxonomic classification.</title>
        <authorList>
            <person name="Goeker M."/>
        </authorList>
    </citation>
    <scope>NUCLEOTIDE SEQUENCE [LARGE SCALE GENOMIC DNA]</scope>
    <source>
        <strain evidence="5 6">DSM 103792</strain>
    </source>
</reference>
<dbReference type="Proteomes" id="UP000295375">
    <property type="component" value="Unassembled WGS sequence"/>
</dbReference>
<dbReference type="PROSITE" id="PS50887">
    <property type="entry name" value="GGDEF"/>
    <property type="match status" value="1"/>
</dbReference>
<dbReference type="SMART" id="SM00267">
    <property type="entry name" value="GGDEF"/>
    <property type="match status" value="1"/>
</dbReference>
<dbReference type="CDD" id="cd01949">
    <property type="entry name" value="GGDEF"/>
    <property type="match status" value="1"/>
</dbReference>
<keyword evidence="6" id="KW-1185">Reference proteome</keyword>
<dbReference type="OrthoDB" id="9812358at2"/>
<dbReference type="PANTHER" id="PTHR45138">
    <property type="entry name" value="REGULATORY COMPONENTS OF SENSORY TRANSDUCTION SYSTEM"/>
    <property type="match status" value="1"/>
</dbReference>
<gene>
    <name evidence="5" type="ORF">EV696_13310</name>
</gene>
<feature type="transmembrane region" description="Helical" evidence="3">
    <location>
        <begin position="43"/>
        <end position="69"/>
    </location>
</feature>
<dbReference type="EMBL" id="SNYM01000033">
    <property type="protein sequence ID" value="TDQ43048.1"/>
    <property type="molecule type" value="Genomic_DNA"/>
</dbReference>
<feature type="transmembrane region" description="Helical" evidence="3">
    <location>
        <begin position="89"/>
        <end position="111"/>
    </location>
</feature>
<evidence type="ECO:0000256" key="2">
    <source>
        <dbReference type="ARBA" id="ARBA00034247"/>
    </source>
</evidence>
<dbReference type="RefSeq" id="WP_133593794.1">
    <property type="nucleotide sequence ID" value="NZ_CP037953.1"/>
</dbReference>
<evidence type="ECO:0000313" key="6">
    <source>
        <dbReference type="Proteomes" id="UP000295375"/>
    </source>
</evidence>
<dbReference type="NCBIfam" id="TIGR00254">
    <property type="entry name" value="GGDEF"/>
    <property type="match status" value="1"/>
</dbReference>
<dbReference type="InterPro" id="IPR050469">
    <property type="entry name" value="Diguanylate_Cyclase"/>
</dbReference>
<proteinExistence type="predicted"/>
<keyword evidence="3" id="KW-0472">Membrane</keyword>
<dbReference type="Pfam" id="PF00990">
    <property type="entry name" value="GGDEF"/>
    <property type="match status" value="1"/>
</dbReference>
<dbReference type="InterPro" id="IPR000160">
    <property type="entry name" value="GGDEF_dom"/>
</dbReference>
<dbReference type="InterPro" id="IPR043128">
    <property type="entry name" value="Rev_trsase/Diguanyl_cyclase"/>
</dbReference>
<accession>A0A4R6U8Z3</accession>
<sequence>MRFRLTIPENPHPSLLVATYSLTLLLVVALTDTLTGFEYTFSLFYLLPIILSALLGRPILAYGTAIIAAGAWTASELLSGKIYAHHLVLLWNVLVREGFLLAFTFLLVWLVKSLRMLRVLSNFDSLTNLPNRRYFIEQADAMLALINRQHGVGCLAYIDLDNFKQINDSLGHQAGDEVLKLAAIAIRCSIRPYDIAGRLGGDEFAIFMAHVDPSVSDAALGKVRQVFERQMCAMQLPVQMSIGIDYIDNPDRKLAELLAAADARMYATKRAHKDPP</sequence>
<feature type="transmembrane region" description="Helical" evidence="3">
    <location>
        <begin position="12"/>
        <end position="31"/>
    </location>
</feature>
<dbReference type="PANTHER" id="PTHR45138:SF9">
    <property type="entry name" value="DIGUANYLATE CYCLASE DGCM-RELATED"/>
    <property type="match status" value="1"/>
</dbReference>
<organism evidence="5 6">
    <name type="scientific">Permianibacter aggregans</name>
    <dbReference type="NCBI Taxonomy" id="1510150"/>
    <lineage>
        <taxon>Bacteria</taxon>
        <taxon>Pseudomonadati</taxon>
        <taxon>Pseudomonadota</taxon>
        <taxon>Gammaproteobacteria</taxon>
        <taxon>Pseudomonadales</taxon>
        <taxon>Pseudomonadaceae</taxon>
        <taxon>Permianibacter</taxon>
    </lineage>
</organism>
<comment type="catalytic activity">
    <reaction evidence="2">
        <text>2 GTP = 3',3'-c-di-GMP + 2 diphosphate</text>
        <dbReference type="Rhea" id="RHEA:24898"/>
        <dbReference type="ChEBI" id="CHEBI:33019"/>
        <dbReference type="ChEBI" id="CHEBI:37565"/>
        <dbReference type="ChEBI" id="CHEBI:58805"/>
        <dbReference type="EC" id="2.7.7.65"/>
    </reaction>
</comment>
<evidence type="ECO:0000256" key="1">
    <source>
        <dbReference type="ARBA" id="ARBA00012528"/>
    </source>
</evidence>
<evidence type="ECO:0000313" key="5">
    <source>
        <dbReference type="EMBL" id="TDQ43048.1"/>
    </source>
</evidence>
<keyword evidence="3" id="KW-0812">Transmembrane</keyword>
<evidence type="ECO:0000259" key="4">
    <source>
        <dbReference type="PROSITE" id="PS50887"/>
    </source>
</evidence>